<organism evidence="2 3">
    <name type="scientific">Chitinophaga filiformis</name>
    <name type="common">Myxococcus filiformis</name>
    <name type="synonym">Flexibacter filiformis</name>
    <dbReference type="NCBI Taxonomy" id="104663"/>
    <lineage>
        <taxon>Bacteria</taxon>
        <taxon>Pseudomonadati</taxon>
        <taxon>Bacteroidota</taxon>
        <taxon>Chitinophagia</taxon>
        <taxon>Chitinophagales</taxon>
        <taxon>Chitinophagaceae</taxon>
        <taxon>Chitinophaga</taxon>
    </lineage>
</organism>
<dbReference type="Pfam" id="PF20240">
    <property type="entry name" value="DUF6597"/>
    <property type="match status" value="1"/>
</dbReference>
<feature type="domain" description="HTH araC/xylS-type" evidence="1">
    <location>
        <begin position="162"/>
        <end position="260"/>
    </location>
</feature>
<dbReference type="GO" id="GO:0043565">
    <property type="term" value="F:sequence-specific DNA binding"/>
    <property type="evidence" value="ECO:0007669"/>
    <property type="project" value="InterPro"/>
</dbReference>
<dbReference type="OrthoDB" id="643300at2"/>
<dbReference type="RefSeq" id="WP_089832931.1">
    <property type="nucleotide sequence ID" value="NZ_FNBN01000003.1"/>
</dbReference>
<name>A0A1G7REC7_CHIFI</name>
<dbReference type="Gene3D" id="1.10.10.60">
    <property type="entry name" value="Homeodomain-like"/>
    <property type="match status" value="1"/>
</dbReference>
<dbReference type="InterPro" id="IPR046532">
    <property type="entry name" value="DUF6597"/>
</dbReference>
<evidence type="ECO:0000313" key="2">
    <source>
        <dbReference type="EMBL" id="SDG08390.1"/>
    </source>
</evidence>
<dbReference type="AlphaFoldDB" id="A0A1G7REC7"/>
<proteinExistence type="predicted"/>
<dbReference type="STRING" id="104663.SAMN04488121_103411"/>
<dbReference type="InterPro" id="IPR018060">
    <property type="entry name" value="HTH_AraC"/>
</dbReference>
<accession>A0A1G7REC7</accession>
<reference evidence="2 3" key="1">
    <citation type="submission" date="2016-10" db="EMBL/GenBank/DDBJ databases">
        <authorList>
            <person name="de Groot N.N."/>
        </authorList>
    </citation>
    <scope>NUCLEOTIDE SEQUENCE [LARGE SCALE GENOMIC DNA]</scope>
    <source>
        <strain evidence="2 3">DSM 527</strain>
    </source>
</reference>
<dbReference type="EMBL" id="FNBN01000003">
    <property type="protein sequence ID" value="SDG08390.1"/>
    <property type="molecule type" value="Genomic_DNA"/>
</dbReference>
<gene>
    <name evidence="2" type="ORF">SAMN04488121_103411</name>
</gene>
<protein>
    <submittedName>
        <fullName evidence="2">Helix-turn-helix domain-containing protein</fullName>
    </submittedName>
</protein>
<evidence type="ECO:0000259" key="1">
    <source>
        <dbReference type="PROSITE" id="PS01124"/>
    </source>
</evidence>
<dbReference type="PROSITE" id="PS01124">
    <property type="entry name" value="HTH_ARAC_FAMILY_2"/>
    <property type="match status" value="1"/>
</dbReference>
<dbReference type="GO" id="GO:0003700">
    <property type="term" value="F:DNA-binding transcription factor activity"/>
    <property type="evidence" value="ECO:0007669"/>
    <property type="project" value="InterPro"/>
</dbReference>
<evidence type="ECO:0000313" key="3">
    <source>
        <dbReference type="Proteomes" id="UP000199045"/>
    </source>
</evidence>
<dbReference type="Proteomes" id="UP000199045">
    <property type="component" value="Unassembled WGS sequence"/>
</dbReference>
<sequence length="274" mass="31496">MNFRIYQPATSLAPYVKQYYHLQSSNSGLINLPQNLFSLGDLYMVFLQEGEVIFQPTQHASFTLPEASVVGHFTCHHQIMVKGPVKMTVIQLNAYGCYRLAGLDMSSFNNYFRDLLKQDRECWKDLADKIAAAADVTKLDAVLDDALANMMCSHVHNLKQVDEIADYIIDNQGYTNVERLTRKFKISRHTLERKFMEVVGLTPQLFARMLRFRDAMRHMQKMSVEEWQAFITNNDYYNQASFIQDFLFFKGEAPVLNQETAIAQMPVARPVAVA</sequence>